<dbReference type="FunCoup" id="A0A286UIS8">
    <property type="interactions" value="3"/>
</dbReference>
<dbReference type="PANTHER" id="PTHR10672">
    <property type="entry name" value="ADDUCIN"/>
    <property type="match status" value="1"/>
</dbReference>
<keyword evidence="3" id="KW-1185">Reference proteome</keyword>
<dbReference type="Pfam" id="PF00596">
    <property type="entry name" value="Aldolase_II"/>
    <property type="match status" value="1"/>
</dbReference>
<dbReference type="STRING" id="2282107.A0A286UIS8"/>
<dbReference type="InterPro" id="IPR051017">
    <property type="entry name" value="Aldolase-II_Adducin_sf"/>
</dbReference>
<dbReference type="OrthoDB" id="3238794at2759"/>
<sequence>MSATGTLTLTGSYIPNSGSNSKQNVDELAKNPLERTWRSNKEGTVRLQSIPDFKGDKYAEREWAKAHLAAAFRYWGKLGYGEGVSGHITIRDPVWPDHYWMNPFAVHFSSIKVSDLVLVSPEGYVTEHGAQLPINMAGFHIHSSIHKARPEIQAIAHCHSIHGKSWSVFGKPIDTLTQDSCLFYDNLAVYKSFGGIVLAPEEGKRIAEALGPKNKTCILQNHGLLTIGHTVDEAAYLFSALENQCRVQLMVEAAAANGLKKRIIDNEDAQFTANTIQYWENTYINFQPEYRLLVEETNGAFLK</sequence>
<dbReference type="Proteomes" id="UP000217199">
    <property type="component" value="Unassembled WGS sequence"/>
</dbReference>
<gene>
    <name evidence="2" type="ORF">PNOK_0445700</name>
</gene>
<name>A0A286UIS8_9AGAM</name>
<dbReference type="InterPro" id="IPR001303">
    <property type="entry name" value="Aldolase_II/adducin_N"/>
</dbReference>
<feature type="domain" description="Class II aldolase/adducin N-terminal" evidence="1">
    <location>
        <begin position="66"/>
        <end position="249"/>
    </location>
</feature>
<dbReference type="SMART" id="SM01007">
    <property type="entry name" value="Aldolase_II"/>
    <property type="match status" value="1"/>
</dbReference>
<evidence type="ECO:0000313" key="2">
    <source>
        <dbReference type="EMBL" id="PAV19523.1"/>
    </source>
</evidence>
<evidence type="ECO:0000313" key="3">
    <source>
        <dbReference type="Proteomes" id="UP000217199"/>
    </source>
</evidence>
<comment type="caution">
    <text evidence="2">The sequence shown here is derived from an EMBL/GenBank/DDBJ whole genome shotgun (WGS) entry which is preliminary data.</text>
</comment>
<proteinExistence type="predicted"/>
<dbReference type="SUPFAM" id="SSF53639">
    <property type="entry name" value="AraD/HMP-PK domain-like"/>
    <property type="match status" value="1"/>
</dbReference>
<organism evidence="2 3">
    <name type="scientific">Pyrrhoderma noxium</name>
    <dbReference type="NCBI Taxonomy" id="2282107"/>
    <lineage>
        <taxon>Eukaryota</taxon>
        <taxon>Fungi</taxon>
        <taxon>Dikarya</taxon>
        <taxon>Basidiomycota</taxon>
        <taxon>Agaricomycotina</taxon>
        <taxon>Agaricomycetes</taxon>
        <taxon>Hymenochaetales</taxon>
        <taxon>Hymenochaetaceae</taxon>
        <taxon>Pyrrhoderma</taxon>
    </lineage>
</organism>
<protein>
    <recommendedName>
        <fullName evidence="1">Class II aldolase/adducin N-terminal domain-containing protein</fullName>
    </recommendedName>
</protein>
<dbReference type="NCBIfam" id="NF004855">
    <property type="entry name" value="PRK06208.1"/>
    <property type="match status" value="1"/>
</dbReference>
<dbReference type="GO" id="GO:0005856">
    <property type="term" value="C:cytoskeleton"/>
    <property type="evidence" value="ECO:0007669"/>
    <property type="project" value="TreeGrafter"/>
</dbReference>
<reference evidence="2 3" key="1">
    <citation type="journal article" date="2017" name="Mol. Ecol.">
        <title>Comparative and population genomic landscape of Phellinus noxius: A hypervariable fungus causing root rot in trees.</title>
        <authorList>
            <person name="Chung C.L."/>
            <person name="Lee T.J."/>
            <person name="Akiba M."/>
            <person name="Lee H.H."/>
            <person name="Kuo T.H."/>
            <person name="Liu D."/>
            <person name="Ke H.M."/>
            <person name="Yokoi T."/>
            <person name="Roa M.B."/>
            <person name="Lu M.J."/>
            <person name="Chang Y.Y."/>
            <person name="Ann P.J."/>
            <person name="Tsai J.N."/>
            <person name="Chen C.Y."/>
            <person name="Tzean S.S."/>
            <person name="Ota Y."/>
            <person name="Hattori T."/>
            <person name="Sahashi N."/>
            <person name="Liou R.F."/>
            <person name="Kikuchi T."/>
            <person name="Tsai I.J."/>
        </authorList>
    </citation>
    <scope>NUCLEOTIDE SEQUENCE [LARGE SCALE GENOMIC DNA]</scope>
    <source>
        <strain evidence="2 3">FFPRI411160</strain>
    </source>
</reference>
<dbReference type="EMBL" id="NBII01000004">
    <property type="protein sequence ID" value="PAV19523.1"/>
    <property type="molecule type" value="Genomic_DNA"/>
</dbReference>
<dbReference type="AlphaFoldDB" id="A0A286UIS8"/>
<accession>A0A286UIS8</accession>
<dbReference type="PANTHER" id="PTHR10672:SF40">
    <property type="entry name" value="CLASS II ALDOLASE_ADDUCIN DOMAIN PROTEIN (AFU_ORTHOLOGUE AFUA_3G09800)"/>
    <property type="match status" value="1"/>
</dbReference>
<dbReference type="FunFam" id="3.40.225.10:FF:000009">
    <property type="entry name" value="Class II aldolase/adducin N-terminal"/>
    <property type="match status" value="1"/>
</dbReference>
<dbReference type="GO" id="GO:0051015">
    <property type="term" value="F:actin filament binding"/>
    <property type="evidence" value="ECO:0007669"/>
    <property type="project" value="TreeGrafter"/>
</dbReference>
<dbReference type="Gene3D" id="3.40.225.10">
    <property type="entry name" value="Class II aldolase/adducin N-terminal domain"/>
    <property type="match status" value="1"/>
</dbReference>
<dbReference type="InterPro" id="IPR036409">
    <property type="entry name" value="Aldolase_II/adducin_N_sf"/>
</dbReference>
<dbReference type="InParanoid" id="A0A286UIS8"/>
<evidence type="ECO:0000259" key="1">
    <source>
        <dbReference type="SMART" id="SM01007"/>
    </source>
</evidence>